<dbReference type="EMBL" id="RSCD01000005">
    <property type="protein sequence ID" value="RSH92827.1"/>
    <property type="molecule type" value="Genomic_DNA"/>
</dbReference>
<accession>A0A427YP27</accession>
<proteinExistence type="predicted"/>
<comment type="caution">
    <text evidence="1">The sequence shown here is derived from an EMBL/GenBank/DDBJ whole genome shotgun (WGS) entry which is preliminary data.</text>
</comment>
<sequence>MSISTELLEPDVDRYVVSSASTVEYDRSTKQYSRRAVAFLISPTSGSGCPETITTEFKTSKGKLLEMASFLRDKVFTALTADDEMSGWGGSVEAATASHPDGLFTAYGASTIPAPGKYVPRHRSLSQEDFERLLVDGCQVDRVVFSSRESGVLGSEEKAAFHDRAKMIREEFLGHADEDTVAKRYPGQWSWYQASQEGAKTMELSVAAVSALILQQLLQEKAADAED</sequence>
<evidence type="ECO:0000313" key="2">
    <source>
        <dbReference type="Proteomes" id="UP000279259"/>
    </source>
</evidence>
<dbReference type="AlphaFoldDB" id="A0A427YP27"/>
<protein>
    <submittedName>
        <fullName evidence="1">Uncharacterized protein</fullName>
    </submittedName>
</protein>
<evidence type="ECO:0000313" key="1">
    <source>
        <dbReference type="EMBL" id="RSH92827.1"/>
    </source>
</evidence>
<gene>
    <name evidence="1" type="ORF">EHS25_008273</name>
</gene>
<organism evidence="1 2">
    <name type="scientific">Saitozyma podzolica</name>
    <dbReference type="NCBI Taxonomy" id="1890683"/>
    <lineage>
        <taxon>Eukaryota</taxon>
        <taxon>Fungi</taxon>
        <taxon>Dikarya</taxon>
        <taxon>Basidiomycota</taxon>
        <taxon>Agaricomycotina</taxon>
        <taxon>Tremellomycetes</taxon>
        <taxon>Tremellales</taxon>
        <taxon>Trimorphomycetaceae</taxon>
        <taxon>Saitozyma</taxon>
    </lineage>
</organism>
<dbReference type="Proteomes" id="UP000279259">
    <property type="component" value="Unassembled WGS sequence"/>
</dbReference>
<keyword evidence="2" id="KW-1185">Reference proteome</keyword>
<reference evidence="1 2" key="1">
    <citation type="submission" date="2018-11" db="EMBL/GenBank/DDBJ databases">
        <title>Genome sequence of Saitozyma podzolica DSM 27192.</title>
        <authorList>
            <person name="Aliyu H."/>
            <person name="Gorte O."/>
            <person name="Ochsenreither K."/>
        </authorList>
    </citation>
    <scope>NUCLEOTIDE SEQUENCE [LARGE SCALE GENOMIC DNA]</scope>
    <source>
        <strain evidence="1 2">DSM 27192</strain>
    </source>
</reference>
<name>A0A427YP27_9TREE</name>